<evidence type="ECO:0000256" key="4">
    <source>
        <dbReference type="ARBA" id="ARBA00022840"/>
    </source>
</evidence>
<evidence type="ECO:0000313" key="9">
    <source>
        <dbReference type="Proteomes" id="UP000634229"/>
    </source>
</evidence>
<feature type="region of interest" description="Disordered" evidence="6">
    <location>
        <begin position="51"/>
        <end position="76"/>
    </location>
</feature>
<keyword evidence="2 5" id="KW-0378">Hydrolase</keyword>
<dbReference type="InterPro" id="IPR000212">
    <property type="entry name" value="DNA_helicase_UvrD/REP"/>
</dbReference>
<dbReference type="PANTHER" id="PTHR11070:SF45">
    <property type="entry name" value="DNA 3'-5' HELICASE"/>
    <property type="match status" value="1"/>
</dbReference>
<keyword evidence="1 5" id="KW-0547">Nucleotide-binding</keyword>
<keyword evidence="4 5" id="KW-0067">ATP-binding</keyword>
<feature type="compositionally biased region" description="Basic and acidic residues" evidence="6">
    <location>
        <begin position="65"/>
        <end position="75"/>
    </location>
</feature>
<evidence type="ECO:0000256" key="5">
    <source>
        <dbReference type="PROSITE-ProRule" id="PRU00560"/>
    </source>
</evidence>
<proteinExistence type="predicted"/>
<feature type="binding site" evidence="5">
    <location>
        <begin position="220"/>
        <end position="227"/>
    </location>
    <ligand>
        <name>ATP</name>
        <dbReference type="ChEBI" id="CHEBI:30616"/>
    </ligand>
</feature>
<reference evidence="8 9" key="1">
    <citation type="submission" date="2021-01" db="EMBL/GenBank/DDBJ databases">
        <title>WGS of actinomycetes isolated from Thailand.</title>
        <authorList>
            <person name="Thawai C."/>
        </authorList>
    </citation>
    <scope>NUCLEOTIDE SEQUENCE [LARGE SCALE GENOMIC DNA]</scope>
    <source>
        <strain evidence="8 9">CA1R205</strain>
    </source>
</reference>
<comment type="caution">
    <text evidence="8">The sequence shown here is derived from an EMBL/GenBank/DDBJ whole genome shotgun (WGS) entry which is preliminary data.</text>
</comment>
<evidence type="ECO:0000313" key="8">
    <source>
        <dbReference type="EMBL" id="MBL1097334.1"/>
    </source>
</evidence>
<dbReference type="Gene3D" id="3.40.50.300">
    <property type="entry name" value="P-loop containing nucleotide triphosphate hydrolases"/>
    <property type="match status" value="3"/>
</dbReference>
<keyword evidence="9" id="KW-1185">Reference proteome</keyword>
<dbReference type="Pfam" id="PF13538">
    <property type="entry name" value="UvrD_C_2"/>
    <property type="match status" value="1"/>
</dbReference>
<dbReference type="PANTHER" id="PTHR11070">
    <property type="entry name" value="UVRD / RECB / PCRA DNA HELICASE FAMILY MEMBER"/>
    <property type="match status" value="1"/>
</dbReference>
<evidence type="ECO:0000256" key="6">
    <source>
        <dbReference type="SAM" id="MobiDB-lite"/>
    </source>
</evidence>
<evidence type="ECO:0000259" key="7">
    <source>
        <dbReference type="PROSITE" id="PS51198"/>
    </source>
</evidence>
<keyword evidence="3 5" id="KW-0347">Helicase</keyword>
<feature type="region of interest" description="Disordered" evidence="6">
    <location>
        <begin position="1"/>
        <end position="21"/>
    </location>
</feature>
<dbReference type="InterPro" id="IPR027785">
    <property type="entry name" value="UvrD-like_helicase_C"/>
</dbReference>
<dbReference type="GO" id="GO:0005524">
    <property type="term" value="F:ATP binding"/>
    <property type="evidence" value="ECO:0007669"/>
    <property type="project" value="UniProtKB-KW"/>
</dbReference>
<dbReference type="RefSeq" id="WP_201874551.1">
    <property type="nucleotide sequence ID" value="NZ_JAERRF010000006.1"/>
</dbReference>
<evidence type="ECO:0000256" key="1">
    <source>
        <dbReference type="ARBA" id="ARBA00022741"/>
    </source>
</evidence>
<dbReference type="Proteomes" id="UP000634229">
    <property type="component" value="Unassembled WGS sequence"/>
</dbReference>
<organism evidence="8 9">
    <name type="scientific">Streptomyces coffeae</name>
    <dbReference type="NCBI Taxonomy" id="621382"/>
    <lineage>
        <taxon>Bacteria</taxon>
        <taxon>Bacillati</taxon>
        <taxon>Actinomycetota</taxon>
        <taxon>Actinomycetes</taxon>
        <taxon>Kitasatosporales</taxon>
        <taxon>Streptomycetaceae</taxon>
        <taxon>Streptomyces</taxon>
    </lineage>
</organism>
<accession>A0ABS1NBN8</accession>
<dbReference type="EMBL" id="JAERRF010000006">
    <property type="protein sequence ID" value="MBL1097334.1"/>
    <property type="molecule type" value="Genomic_DNA"/>
</dbReference>
<protein>
    <submittedName>
        <fullName evidence="8">ATP-binding domain-containing protein</fullName>
    </submittedName>
</protein>
<gene>
    <name evidence="8" type="ORF">JK363_11730</name>
</gene>
<sequence length="785" mass="86666">MGDRFRLEPGDADEPGTEDTVRHRELAAENTHVSALYRRLDSLRDRVGAQLRETQRQDASGTHQGRSERDAMETHHARRLTQLSAAEHGLCFGRLDTEDGERLYVGRIGLSDEEHEPILLDWRAPAAQGFYRATPASPQGVVRRRQLRTKGRRVVALDDDVFDRETLSDARRGTLNGEAALLASLDATRTGRMGDIVATIQGEQDRIIRADLPGVMVVQGGPGTGKTVVALHRAAYLLYTYRERLAKRGVLVVGPNSTFLRYIDEVLPSLGENDVLLSSVGRLFPGVDAVAHERPETAVVKGDLRMVEVLAEAVRERQRLPETAWELTIREGTVHEEVLRLDPALAEKAREAAREQRRPHNQARSVFVHQVIGALTRRMAGRLGQGLLRDEDVADIARELRSEPQVRAALRRLWPLLTPHQLLVDLFAAPERLAAVAPGLDEAERTALLREPPGPPPHTEPYWTPGDVPLLDEAAELLGPVETAAERLAARAASEERAEELAYAKRVLTEMGIGMVDPETLIDQHHGGSPHRPVADRARKDRTWAFGHIIVDEAQELSPMAWRVLMRRCPSRSMTVVGDIAQTGAEVGLTSWEEVLNAHAGDRWRKEELTVNYRTPAEIMDITTDVLRSIDTRLQPPLAVRRTGVPPWSLRIEPTALTGELPRLVGREIAGTGGGRLAVIVPRSRMGDLGGALVALRDVALADDPEALGMPGVVLTVEQAKGLEFDTVLVVEPEEILHESPNGIRDLYVALTRATQRLGMVHSRELPAMLAGVKEARERGYADVP</sequence>
<dbReference type="PROSITE" id="PS51198">
    <property type="entry name" value="UVRD_HELICASE_ATP_BIND"/>
    <property type="match status" value="1"/>
</dbReference>
<evidence type="ECO:0000256" key="3">
    <source>
        <dbReference type="ARBA" id="ARBA00022806"/>
    </source>
</evidence>
<name>A0ABS1NBN8_9ACTN</name>
<feature type="domain" description="UvrD-like helicase ATP-binding" evidence="7">
    <location>
        <begin position="199"/>
        <end position="616"/>
    </location>
</feature>
<evidence type="ECO:0000256" key="2">
    <source>
        <dbReference type="ARBA" id="ARBA00022801"/>
    </source>
</evidence>
<dbReference type="InterPro" id="IPR027417">
    <property type="entry name" value="P-loop_NTPase"/>
</dbReference>
<dbReference type="InterPro" id="IPR014016">
    <property type="entry name" value="UvrD-like_ATP-bd"/>
</dbReference>
<dbReference type="SUPFAM" id="SSF52540">
    <property type="entry name" value="P-loop containing nucleoside triphosphate hydrolases"/>
    <property type="match status" value="1"/>
</dbReference>